<dbReference type="eggNOG" id="COG0706">
    <property type="taxonomic scope" value="Bacteria"/>
</dbReference>
<dbReference type="HOGENOM" id="CLU_016535_3_0_0"/>
<evidence type="ECO:0000313" key="16">
    <source>
        <dbReference type="EMBL" id="EAU53420.1"/>
    </source>
</evidence>
<evidence type="ECO:0000256" key="1">
    <source>
        <dbReference type="ARBA" id="ARBA00004429"/>
    </source>
</evidence>
<evidence type="ECO:0000259" key="15">
    <source>
        <dbReference type="Pfam" id="PF14849"/>
    </source>
</evidence>
<dbReference type="InterPro" id="IPR001708">
    <property type="entry name" value="YidC/ALB3/OXA1/COX18"/>
</dbReference>
<dbReference type="PRINTS" id="PR00701">
    <property type="entry name" value="60KDINNERMP"/>
</dbReference>
<dbReference type="InterPro" id="IPR047196">
    <property type="entry name" value="YidC_ALB_C"/>
</dbReference>
<keyword evidence="5 13" id="KW-1003">Cell membrane</keyword>
<evidence type="ECO:0000313" key="17">
    <source>
        <dbReference type="Proteomes" id="UP000005297"/>
    </source>
</evidence>
<dbReference type="STRING" id="314344.AL013_06520"/>
<keyword evidence="7 13" id="KW-0653">Protein transport</keyword>
<dbReference type="Proteomes" id="UP000005297">
    <property type="component" value="Unassembled WGS sequence"/>
</dbReference>
<dbReference type="HAMAP" id="MF_01810">
    <property type="entry name" value="YidC_type1"/>
    <property type="match status" value="1"/>
</dbReference>
<proteinExistence type="inferred from homology"/>
<organism evidence="16 17">
    <name type="scientific">Mariprofundus ferrooxydans PV-1</name>
    <dbReference type="NCBI Taxonomy" id="314345"/>
    <lineage>
        <taxon>Bacteria</taxon>
        <taxon>Pseudomonadati</taxon>
        <taxon>Pseudomonadota</taxon>
        <taxon>Candidatius Mariprofundia</taxon>
        <taxon>Mariprofundales</taxon>
        <taxon>Mariprofundaceae</taxon>
        <taxon>Mariprofundus</taxon>
    </lineage>
</organism>
<evidence type="ECO:0000256" key="3">
    <source>
        <dbReference type="ARBA" id="ARBA00015325"/>
    </source>
</evidence>
<evidence type="ECO:0000256" key="6">
    <source>
        <dbReference type="ARBA" id="ARBA00022692"/>
    </source>
</evidence>
<keyword evidence="17" id="KW-1185">Reference proteome</keyword>
<gene>
    <name evidence="13" type="primary">yidC</name>
    <name evidence="16" type="ORF">SPV1_12085</name>
</gene>
<dbReference type="NCBIfam" id="TIGR03592">
    <property type="entry name" value="yidC_oxa1_cterm"/>
    <property type="match status" value="1"/>
</dbReference>
<dbReference type="PANTHER" id="PTHR12428">
    <property type="entry name" value="OXA1"/>
    <property type="match status" value="1"/>
</dbReference>
<keyword evidence="8 13" id="KW-1133">Transmembrane helix</keyword>
<sequence length="435" mass="49726">MNARGWFTEAELKQYHVSIEPGAANVSVLSMTDEGRSVYVNSGVMNRSIQKPFTVLNKSANTMTLQATLDNGLIWQRKITLAQDSYIVDIEDRILGGAGQKIYRQVVERDPDKKLNTFYEHMGPTALLNGKLQEPDYKDLDSSSVRMMAVGGWTAIMNRYFIAALISNPEQDYPYYFKGDGRSYQAGVIDSGTLDGKDNLFHSRMFLGPKSLTVLKKAGEGLDRSINYGWFAFISKPMHSFLLWLYTYVGNFGFCIILLVLSIKILFFWPTQKSYESMAAMRKLQPEMARMKELYGDDRQKMSQEMMALYKKHKVNPMGGCLPIIIQIPVFFALYKVLLMSIEMRQAPFIGWIHDMSVQDPYFVLPVLMGISMFVQQRLNPTPPDPMQAKVMQFLPPVFTVLFLFFPAGLVLYWVVNNTLSILQQKLVMKRMNVE</sequence>
<feature type="transmembrane region" description="Helical" evidence="13">
    <location>
        <begin position="324"/>
        <end position="342"/>
    </location>
</feature>
<dbReference type="GO" id="GO:0015031">
    <property type="term" value="P:protein transport"/>
    <property type="evidence" value="ECO:0007669"/>
    <property type="project" value="UniProtKB-KW"/>
</dbReference>
<dbReference type="InterPro" id="IPR028053">
    <property type="entry name" value="Membr_insert_YidC_N"/>
</dbReference>
<evidence type="ECO:0000256" key="11">
    <source>
        <dbReference type="ARBA" id="ARBA00033245"/>
    </source>
</evidence>
<dbReference type="Pfam" id="PF14849">
    <property type="entry name" value="YidC_periplas"/>
    <property type="match status" value="1"/>
</dbReference>
<protein>
    <recommendedName>
        <fullName evidence="3 13">Membrane protein insertase YidC</fullName>
    </recommendedName>
    <alternativeName>
        <fullName evidence="12 13">Foldase YidC</fullName>
    </alternativeName>
    <alternativeName>
        <fullName evidence="11 13">Membrane integrase YidC</fullName>
    </alternativeName>
    <alternativeName>
        <fullName evidence="13">Membrane protein YidC</fullName>
    </alternativeName>
</protein>
<dbReference type="GO" id="GO:0005886">
    <property type="term" value="C:plasma membrane"/>
    <property type="evidence" value="ECO:0007669"/>
    <property type="project" value="UniProtKB-SubCell"/>
</dbReference>
<evidence type="ECO:0000256" key="2">
    <source>
        <dbReference type="ARBA" id="ARBA00010527"/>
    </source>
</evidence>
<feature type="transmembrane region" description="Helical" evidence="13">
    <location>
        <begin position="243"/>
        <end position="269"/>
    </location>
</feature>
<dbReference type="InterPro" id="IPR038221">
    <property type="entry name" value="YidC_periplasmic_sf"/>
</dbReference>
<feature type="transmembrane region" description="Helical" evidence="13">
    <location>
        <begin position="399"/>
        <end position="423"/>
    </location>
</feature>
<feature type="domain" description="Membrane insertase YidC/Oxa/ALB C-terminal" evidence="14">
    <location>
        <begin position="252"/>
        <end position="429"/>
    </location>
</feature>
<accession>Q0EVY5</accession>
<dbReference type="EMBL" id="AATS01000024">
    <property type="protein sequence ID" value="EAU53420.1"/>
    <property type="molecule type" value="Genomic_DNA"/>
</dbReference>
<dbReference type="PRINTS" id="PR01900">
    <property type="entry name" value="YIDCPROTEIN"/>
</dbReference>
<keyword evidence="10 13" id="KW-0143">Chaperone</keyword>
<dbReference type="InterPro" id="IPR028055">
    <property type="entry name" value="YidC/Oxa/ALB_C"/>
</dbReference>
<comment type="function">
    <text evidence="13">Required for the insertion and/or proper folding and/or complex formation of integral membrane proteins into the membrane. Involved in integration of membrane proteins that insert both dependently and independently of the Sec translocase complex, as well as at least some lipoproteins. Aids folding of multispanning membrane proteins.</text>
</comment>
<evidence type="ECO:0000256" key="8">
    <source>
        <dbReference type="ARBA" id="ARBA00022989"/>
    </source>
</evidence>
<comment type="caution">
    <text evidence="16">The sequence shown here is derived from an EMBL/GenBank/DDBJ whole genome shotgun (WGS) entry which is preliminary data.</text>
</comment>
<evidence type="ECO:0000259" key="14">
    <source>
        <dbReference type="Pfam" id="PF02096"/>
    </source>
</evidence>
<evidence type="ECO:0000256" key="7">
    <source>
        <dbReference type="ARBA" id="ARBA00022927"/>
    </source>
</evidence>
<keyword evidence="6 13" id="KW-0812">Transmembrane</keyword>
<keyword evidence="4 13" id="KW-0813">Transport</keyword>
<name>Q0EVY5_9PROT</name>
<dbReference type="Pfam" id="PF02096">
    <property type="entry name" value="60KD_IMP"/>
    <property type="match status" value="1"/>
</dbReference>
<evidence type="ECO:0000256" key="4">
    <source>
        <dbReference type="ARBA" id="ARBA00022448"/>
    </source>
</evidence>
<evidence type="ECO:0000256" key="5">
    <source>
        <dbReference type="ARBA" id="ARBA00022475"/>
    </source>
</evidence>
<comment type="similarity">
    <text evidence="2 13">Belongs to the OXA1/ALB3/YidC family. Type 1 subfamily.</text>
</comment>
<dbReference type="PANTHER" id="PTHR12428:SF65">
    <property type="entry name" value="CYTOCHROME C OXIDASE ASSEMBLY PROTEIN COX18, MITOCHONDRIAL"/>
    <property type="match status" value="1"/>
</dbReference>
<dbReference type="InterPro" id="IPR019998">
    <property type="entry name" value="Membr_insert_YidC"/>
</dbReference>
<evidence type="ECO:0000256" key="9">
    <source>
        <dbReference type="ARBA" id="ARBA00023136"/>
    </source>
</evidence>
<dbReference type="CDD" id="cd20070">
    <property type="entry name" value="5TM_YidC_Alb3"/>
    <property type="match status" value="1"/>
</dbReference>
<feature type="domain" description="Membrane insertase YidC N-terminal" evidence="15">
    <location>
        <begin position="7"/>
        <end position="239"/>
    </location>
</feature>
<evidence type="ECO:0000256" key="10">
    <source>
        <dbReference type="ARBA" id="ARBA00023186"/>
    </source>
</evidence>
<keyword evidence="9 13" id="KW-0472">Membrane</keyword>
<evidence type="ECO:0000256" key="13">
    <source>
        <dbReference type="HAMAP-Rule" id="MF_01810"/>
    </source>
</evidence>
<comment type="caution">
    <text evidence="13">Lacks conserved residue(s) required for the propagation of feature annotation.</text>
</comment>
<dbReference type="CDD" id="cd19961">
    <property type="entry name" value="EcYidC-like_peri"/>
    <property type="match status" value="1"/>
</dbReference>
<evidence type="ECO:0000256" key="12">
    <source>
        <dbReference type="ARBA" id="ARBA00033342"/>
    </source>
</evidence>
<dbReference type="Gene3D" id="2.70.98.90">
    <property type="match status" value="1"/>
</dbReference>
<comment type="subunit">
    <text evidence="13">Interacts with the Sec translocase complex via SecD. Specifically interacts with transmembrane segments of nascent integral membrane proteins during membrane integration.</text>
</comment>
<comment type="subcellular location">
    <subcellularLocation>
        <location evidence="1">Cell inner membrane</location>
        <topology evidence="1">Multi-pass membrane protein</topology>
    </subcellularLocation>
    <subcellularLocation>
        <location evidence="13">Cell membrane</location>
        <topology evidence="13">Multi-pass membrane protein</topology>
    </subcellularLocation>
</comment>
<dbReference type="FunCoup" id="Q0EVY5">
    <property type="interactions" value="297"/>
</dbReference>
<dbReference type="NCBIfam" id="TIGR03593">
    <property type="entry name" value="yidC_nterm"/>
    <property type="match status" value="1"/>
</dbReference>
<dbReference type="GO" id="GO:0032977">
    <property type="term" value="F:membrane insertase activity"/>
    <property type="evidence" value="ECO:0007669"/>
    <property type="project" value="InterPro"/>
</dbReference>
<dbReference type="AlphaFoldDB" id="Q0EVY5"/>
<dbReference type="GO" id="GO:0051205">
    <property type="term" value="P:protein insertion into membrane"/>
    <property type="evidence" value="ECO:0007669"/>
    <property type="project" value="TreeGrafter"/>
</dbReference>
<reference evidence="16 17" key="1">
    <citation type="submission" date="2006-09" db="EMBL/GenBank/DDBJ databases">
        <authorList>
            <person name="Emerson D."/>
            <person name="Ferriera S."/>
            <person name="Johnson J."/>
            <person name="Kravitz S."/>
            <person name="Halpern A."/>
            <person name="Remington K."/>
            <person name="Beeson K."/>
            <person name="Tran B."/>
            <person name="Rogers Y.-H."/>
            <person name="Friedman R."/>
            <person name="Venter J.C."/>
        </authorList>
    </citation>
    <scope>NUCLEOTIDE SEQUENCE [LARGE SCALE GENOMIC DNA]</scope>
    <source>
        <strain evidence="16 17">PV-1</strain>
    </source>
</reference>
<dbReference type="InParanoid" id="Q0EVY5"/>